<dbReference type="Proteomes" id="UP001233999">
    <property type="component" value="Unassembled WGS sequence"/>
</dbReference>
<feature type="compositionally biased region" description="Polar residues" evidence="1">
    <location>
        <begin position="90"/>
        <end position="104"/>
    </location>
</feature>
<dbReference type="PANTHER" id="PTHR12943:SF27">
    <property type="entry name" value="HOMOCYSTEINE-INDUCED ENDOPLASMIC RETICULUM PROTEIN, ISOFORM A"/>
    <property type="match status" value="1"/>
</dbReference>
<accession>A0AAD8ENT9</accession>
<evidence type="ECO:0000313" key="2">
    <source>
        <dbReference type="EMBL" id="KAJ9596966.1"/>
    </source>
</evidence>
<feature type="region of interest" description="Disordered" evidence="1">
    <location>
        <begin position="183"/>
        <end position="220"/>
    </location>
</feature>
<proteinExistence type="predicted"/>
<feature type="non-terminal residue" evidence="2">
    <location>
        <position position="235"/>
    </location>
</feature>
<feature type="region of interest" description="Disordered" evidence="1">
    <location>
        <begin position="52"/>
        <end position="104"/>
    </location>
</feature>
<dbReference type="InterPro" id="IPR039751">
    <property type="entry name" value="HERPUD1/2"/>
</dbReference>
<dbReference type="GO" id="GO:0030968">
    <property type="term" value="P:endoplasmic reticulum unfolded protein response"/>
    <property type="evidence" value="ECO:0007669"/>
    <property type="project" value="TreeGrafter"/>
</dbReference>
<evidence type="ECO:0000256" key="1">
    <source>
        <dbReference type="SAM" id="MobiDB-lite"/>
    </source>
</evidence>
<reference evidence="2" key="2">
    <citation type="submission" date="2023-05" db="EMBL/GenBank/DDBJ databases">
        <authorList>
            <person name="Fouks B."/>
        </authorList>
    </citation>
    <scope>NUCLEOTIDE SEQUENCE</scope>
    <source>
        <strain evidence="2">Stay&amp;Tobe</strain>
        <tissue evidence="2">Testes</tissue>
    </source>
</reference>
<dbReference type="Gene3D" id="3.10.20.90">
    <property type="entry name" value="Phosphatidylinositol 3-kinase Catalytic Subunit, Chain A, domain 1"/>
    <property type="match status" value="1"/>
</dbReference>
<keyword evidence="3" id="KW-1185">Reference proteome</keyword>
<dbReference type="InterPro" id="IPR029071">
    <property type="entry name" value="Ubiquitin-like_domsf"/>
</dbReference>
<feature type="compositionally biased region" description="Polar residues" evidence="1">
    <location>
        <begin position="52"/>
        <end position="81"/>
    </location>
</feature>
<dbReference type="AlphaFoldDB" id="A0AAD8ENT9"/>
<protein>
    <recommendedName>
        <fullName evidence="4">Ubiquitin-like domain-containing protein</fullName>
    </recommendedName>
</protein>
<reference evidence="2" key="1">
    <citation type="journal article" date="2023" name="IScience">
        <title>Live-bearing cockroach genome reveals convergent evolutionary mechanisms linked to viviparity in insects and beyond.</title>
        <authorList>
            <person name="Fouks B."/>
            <person name="Harrison M.C."/>
            <person name="Mikhailova A.A."/>
            <person name="Marchal E."/>
            <person name="English S."/>
            <person name="Carruthers M."/>
            <person name="Jennings E.C."/>
            <person name="Chiamaka E.L."/>
            <person name="Frigard R.A."/>
            <person name="Pippel M."/>
            <person name="Attardo G.M."/>
            <person name="Benoit J.B."/>
            <person name="Bornberg-Bauer E."/>
            <person name="Tobe S.S."/>
        </authorList>
    </citation>
    <scope>NUCLEOTIDE SEQUENCE</scope>
    <source>
        <strain evidence="2">Stay&amp;Tobe</strain>
    </source>
</reference>
<evidence type="ECO:0008006" key="4">
    <source>
        <dbReference type="Google" id="ProtNLM"/>
    </source>
</evidence>
<sequence>VYPSKPRTEDQKLIYSGQLLHDSVILKDVLRRYEGQETHTVHLVCTPSRVASKTQTRMGDSSQVTANSSRESVQSQETEISSDGLRHRLNGSQPDVQPSDSTPNIQFQPPDPRAFWAGAMAGPYASTIRYDPNNMSQQMAWMQQAYTHYVNQYMQLMASGGVPPAWYPSSHTTVPVPTTQHNVEQNHTNVPNPQEQPAPPQNNVNVADGAEEEDEGRGNRDWLDWFYDEQGHGFI</sequence>
<dbReference type="PANTHER" id="PTHR12943">
    <property type="entry name" value="HOMOCYSTEINE-RESPONSIVE ENDOPLASMIC RETICULUM-RESIDENT UNIQUITIN-LIKE DOMAIN HERPUD PROTEIN FAMILY MEMBER"/>
    <property type="match status" value="1"/>
</dbReference>
<evidence type="ECO:0000313" key="3">
    <source>
        <dbReference type="Proteomes" id="UP001233999"/>
    </source>
</evidence>
<comment type="caution">
    <text evidence="2">The sequence shown here is derived from an EMBL/GenBank/DDBJ whole genome shotgun (WGS) entry which is preliminary data.</text>
</comment>
<gene>
    <name evidence="2" type="ORF">L9F63_011996</name>
</gene>
<dbReference type="EMBL" id="JASPKZ010001952">
    <property type="protein sequence ID" value="KAJ9596966.1"/>
    <property type="molecule type" value="Genomic_DNA"/>
</dbReference>
<dbReference type="SUPFAM" id="SSF54236">
    <property type="entry name" value="Ubiquitin-like"/>
    <property type="match status" value="1"/>
</dbReference>
<name>A0AAD8ENT9_DIPPU</name>
<organism evidence="2 3">
    <name type="scientific">Diploptera punctata</name>
    <name type="common">Pacific beetle cockroach</name>
    <dbReference type="NCBI Taxonomy" id="6984"/>
    <lineage>
        <taxon>Eukaryota</taxon>
        <taxon>Metazoa</taxon>
        <taxon>Ecdysozoa</taxon>
        <taxon>Arthropoda</taxon>
        <taxon>Hexapoda</taxon>
        <taxon>Insecta</taxon>
        <taxon>Pterygota</taxon>
        <taxon>Neoptera</taxon>
        <taxon>Polyneoptera</taxon>
        <taxon>Dictyoptera</taxon>
        <taxon>Blattodea</taxon>
        <taxon>Blaberoidea</taxon>
        <taxon>Blaberidae</taxon>
        <taxon>Diplopterinae</taxon>
        <taxon>Diploptera</taxon>
    </lineage>
</organism>